<keyword evidence="1" id="KW-0472">Membrane</keyword>
<keyword evidence="1" id="KW-0812">Transmembrane</keyword>
<evidence type="ECO:0000256" key="1">
    <source>
        <dbReference type="SAM" id="Phobius"/>
    </source>
</evidence>
<keyword evidence="4" id="KW-1185">Reference proteome</keyword>
<reference evidence="3 4" key="1">
    <citation type="submission" date="2016-10" db="EMBL/GenBank/DDBJ databases">
        <authorList>
            <person name="de Groot N.N."/>
        </authorList>
    </citation>
    <scope>NUCLEOTIDE SEQUENCE [LARGE SCALE GENOMIC DNA]</scope>
    <source>
        <strain evidence="3 4">HL3</strain>
    </source>
</reference>
<keyword evidence="2" id="KW-0732">Signal</keyword>
<dbReference type="Proteomes" id="UP000198611">
    <property type="component" value="Unassembled WGS sequence"/>
</dbReference>
<evidence type="ECO:0000313" key="3">
    <source>
        <dbReference type="EMBL" id="SFC91604.1"/>
    </source>
</evidence>
<dbReference type="InterPro" id="IPR059173">
    <property type="entry name" value="TraA_dom"/>
</dbReference>
<gene>
    <name evidence="3" type="ORF">SAMN05660831_00070</name>
</gene>
<dbReference type="RefSeq" id="WP_205407712.1">
    <property type="nucleotide sequence ID" value="NZ_FOMJ01000001.1"/>
</dbReference>
<feature type="signal peptide" evidence="2">
    <location>
        <begin position="1"/>
        <end position="31"/>
    </location>
</feature>
<name>A0A1I1N1Q0_9GAMM</name>
<protein>
    <submittedName>
        <fullName evidence="3">Conjugal transfer pilus assembly protein TraA</fullName>
    </submittedName>
</protein>
<organism evidence="3 4">
    <name type="scientific">Thiohalospira halophila DSM 15071</name>
    <dbReference type="NCBI Taxonomy" id="1123397"/>
    <lineage>
        <taxon>Bacteria</taxon>
        <taxon>Pseudomonadati</taxon>
        <taxon>Pseudomonadota</taxon>
        <taxon>Gammaproteobacteria</taxon>
        <taxon>Thiohalospirales</taxon>
        <taxon>Thiohalospiraceae</taxon>
        <taxon>Thiohalospira</taxon>
    </lineage>
</organism>
<dbReference type="AlphaFoldDB" id="A0A1I1N1Q0"/>
<dbReference type="STRING" id="1123397.SAMN05660831_00070"/>
<dbReference type="NCBIfam" id="NF041281">
    <property type="entry name" value="TraA_gammapb"/>
    <property type="match status" value="1"/>
</dbReference>
<accession>A0A1I1N1Q0</accession>
<evidence type="ECO:0000313" key="4">
    <source>
        <dbReference type="Proteomes" id="UP000198611"/>
    </source>
</evidence>
<evidence type="ECO:0000256" key="2">
    <source>
        <dbReference type="SAM" id="SignalP"/>
    </source>
</evidence>
<sequence length="124" mass="12432">MQLSKYLRASTPVLAVTAVVGLALAPDAAFAGSAGSGDFDSIWETLVDWSQGTLGRVIALAFILVGLIRGIASQSIMAFAIGVGAGLGLYNAETIVDSLFGASVEVMHGMASHLPAGAGIGIGL</sequence>
<feature type="chain" id="PRO_5011669793" evidence="2">
    <location>
        <begin position="32"/>
        <end position="124"/>
    </location>
</feature>
<feature type="transmembrane region" description="Helical" evidence="1">
    <location>
        <begin position="55"/>
        <end position="72"/>
    </location>
</feature>
<proteinExistence type="predicted"/>
<dbReference type="EMBL" id="FOMJ01000001">
    <property type="protein sequence ID" value="SFC91604.1"/>
    <property type="molecule type" value="Genomic_DNA"/>
</dbReference>
<keyword evidence="1" id="KW-1133">Transmembrane helix</keyword>